<keyword evidence="2" id="KW-1003">Cell membrane</keyword>
<accession>A0A8S4FY23</accession>
<protein>
    <recommendedName>
        <fullName evidence="10">Odorant receptor</fullName>
    </recommendedName>
</protein>
<evidence type="ECO:0000256" key="7">
    <source>
        <dbReference type="ARBA" id="ARBA00023136"/>
    </source>
</evidence>
<keyword evidence="3 10" id="KW-0716">Sensory transduction</keyword>
<dbReference type="GO" id="GO:0005549">
    <property type="term" value="F:odorant binding"/>
    <property type="evidence" value="ECO:0007669"/>
    <property type="project" value="InterPro"/>
</dbReference>
<gene>
    <name evidence="11" type="ORF">PLXY2_LOCUS10587</name>
</gene>
<comment type="caution">
    <text evidence="10">Lacks conserved residue(s) required for the propagation of feature annotation.</text>
</comment>
<comment type="caution">
    <text evidence="11">The sequence shown here is derived from an EMBL/GenBank/DDBJ whole genome shotgun (WGS) entry which is preliminary data.</text>
</comment>
<name>A0A8S4FY23_PLUXY</name>
<evidence type="ECO:0000256" key="1">
    <source>
        <dbReference type="ARBA" id="ARBA00004651"/>
    </source>
</evidence>
<comment type="subcellular location">
    <subcellularLocation>
        <location evidence="1 10">Cell membrane</location>
        <topology evidence="1 10">Multi-pass membrane protein</topology>
    </subcellularLocation>
</comment>
<dbReference type="InterPro" id="IPR004117">
    <property type="entry name" value="7tm6_olfct_rcpt"/>
</dbReference>
<dbReference type="Pfam" id="PF02949">
    <property type="entry name" value="7tm_6"/>
    <property type="match status" value="1"/>
</dbReference>
<dbReference type="GO" id="GO:0004984">
    <property type="term" value="F:olfactory receptor activity"/>
    <property type="evidence" value="ECO:0007669"/>
    <property type="project" value="InterPro"/>
</dbReference>
<keyword evidence="5 10" id="KW-0552">Olfaction</keyword>
<evidence type="ECO:0000256" key="3">
    <source>
        <dbReference type="ARBA" id="ARBA00022606"/>
    </source>
</evidence>
<evidence type="ECO:0000313" key="12">
    <source>
        <dbReference type="Proteomes" id="UP000653454"/>
    </source>
</evidence>
<keyword evidence="6 10" id="KW-1133">Transmembrane helix</keyword>
<dbReference type="PANTHER" id="PTHR21137">
    <property type="entry name" value="ODORANT RECEPTOR"/>
    <property type="match status" value="1"/>
</dbReference>
<dbReference type="Proteomes" id="UP000653454">
    <property type="component" value="Unassembled WGS sequence"/>
</dbReference>
<keyword evidence="4 10" id="KW-0812">Transmembrane</keyword>
<keyword evidence="9 10" id="KW-0807">Transducer</keyword>
<proteinExistence type="inferred from homology"/>
<organism evidence="11 12">
    <name type="scientific">Plutella xylostella</name>
    <name type="common">Diamondback moth</name>
    <name type="synonym">Plutella maculipennis</name>
    <dbReference type="NCBI Taxonomy" id="51655"/>
    <lineage>
        <taxon>Eukaryota</taxon>
        <taxon>Metazoa</taxon>
        <taxon>Ecdysozoa</taxon>
        <taxon>Arthropoda</taxon>
        <taxon>Hexapoda</taxon>
        <taxon>Insecta</taxon>
        <taxon>Pterygota</taxon>
        <taxon>Neoptera</taxon>
        <taxon>Endopterygota</taxon>
        <taxon>Lepidoptera</taxon>
        <taxon>Glossata</taxon>
        <taxon>Ditrysia</taxon>
        <taxon>Yponomeutoidea</taxon>
        <taxon>Plutellidae</taxon>
        <taxon>Plutella</taxon>
    </lineage>
</organism>
<dbReference type="AlphaFoldDB" id="A0A8S4FY23"/>
<evidence type="ECO:0000256" key="9">
    <source>
        <dbReference type="ARBA" id="ARBA00023224"/>
    </source>
</evidence>
<evidence type="ECO:0000313" key="11">
    <source>
        <dbReference type="EMBL" id="CAG9132311.1"/>
    </source>
</evidence>
<evidence type="ECO:0000256" key="10">
    <source>
        <dbReference type="RuleBase" id="RU351113"/>
    </source>
</evidence>
<dbReference type="EMBL" id="CAJHNJ030000048">
    <property type="protein sequence ID" value="CAG9132311.1"/>
    <property type="molecule type" value="Genomic_DNA"/>
</dbReference>
<keyword evidence="8 10" id="KW-0675">Receptor</keyword>
<feature type="transmembrane region" description="Helical" evidence="10">
    <location>
        <begin position="126"/>
        <end position="151"/>
    </location>
</feature>
<evidence type="ECO:0000256" key="2">
    <source>
        <dbReference type="ARBA" id="ARBA00022475"/>
    </source>
</evidence>
<feature type="transmembrane region" description="Helical" evidence="10">
    <location>
        <begin position="69"/>
        <end position="87"/>
    </location>
</feature>
<sequence>MAAEHLSRAFDQNVRGWKVLALWIREVDNKYYKCYAVLSLLICFVIYDGLLSLNLLYCPRNLEDFVPEVLFYFTSVVLVFKIHMVVFKNKLILKVFSILDSDEFAGETAEHKEINATFISLYRKAFVMYFWIGHIAFMGYTLIPLLKFIFIGKKLTLSVCKYYFLTDEEKEDKLFFYWCYQSIGNYVHMNYSVHTDTFMPGLIFMGIGQFKALNMRLSNIKSKSKKGKDLRHEKHLEKELVQCLKHYDMIREYCSLIEELFDSAMFVQFGVGALINCVAFIGLLQQPTEGRFFMMLYDVMMTVQIFTPGFAGTQLAHESGLTTSAAYSCDWISRSASFKRSLVLLVERANQAVELTACSMFPLSLATFISIMKGAYSCFTLVRAMNIREENE</sequence>
<dbReference type="PANTHER" id="PTHR21137:SF35">
    <property type="entry name" value="ODORANT RECEPTOR 19A-RELATED"/>
    <property type="match status" value="1"/>
</dbReference>
<dbReference type="OrthoDB" id="7548151at2759"/>
<feature type="transmembrane region" description="Helical" evidence="10">
    <location>
        <begin position="265"/>
        <end position="284"/>
    </location>
</feature>
<evidence type="ECO:0000256" key="6">
    <source>
        <dbReference type="ARBA" id="ARBA00022989"/>
    </source>
</evidence>
<reference evidence="11" key="1">
    <citation type="submission" date="2020-11" db="EMBL/GenBank/DDBJ databases">
        <authorList>
            <person name="Whiteford S."/>
        </authorList>
    </citation>
    <scope>NUCLEOTIDE SEQUENCE</scope>
</reference>
<evidence type="ECO:0000256" key="8">
    <source>
        <dbReference type="ARBA" id="ARBA00023170"/>
    </source>
</evidence>
<keyword evidence="12" id="KW-1185">Reference proteome</keyword>
<keyword evidence="7 10" id="KW-0472">Membrane</keyword>
<evidence type="ECO:0000256" key="5">
    <source>
        <dbReference type="ARBA" id="ARBA00022725"/>
    </source>
</evidence>
<dbReference type="GO" id="GO:0007165">
    <property type="term" value="P:signal transduction"/>
    <property type="evidence" value="ECO:0007669"/>
    <property type="project" value="UniProtKB-KW"/>
</dbReference>
<comment type="similarity">
    <text evidence="10">Belongs to the insect chemoreceptor superfamily. Heteromeric odorant receptor channel (TC 1.A.69) family.</text>
</comment>
<dbReference type="GO" id="GO:0005886">
    <property type="term" value="C:plasma membrane"/>
    <property type="evidence" value="ECO:0007669"/>
    <property type="project" value="UniProtKB-SubCell"/>
</dbReference>
<evidence type="ECO:0000256" key="4">
    <source>
        <dbReference type="ARBA" id="ARBA00022692"/>
    </source>
</evidence>
<feature type="transmembrane region" description="Helical" evidence="10">
    <location>
        <begin position="35"/>
        <end position="57"/>
    </location>
</feature>